<dbReference type="PANTHER" id="PTHR34365">
    <property type="entry name" value="ENOLASE (DUF1399)"/>
    <property type="match status" value="1"/>
</dbReference>
<dbReference type="AlphaFoldDB" id="A0A9N9I139"/>
<keyword evidence="3" id="KW-1185">Reference proteome</keyword>
<organism evidence="2 3">
    <name type="scientific">Funneliformis caledonium</name>
    <dbReference type="NCBI Taxonomy" id="1117310"/>
    <lineage>
        <taxon>Eukaryota</taxon>
        <taxon>Fungi</taxon>
        <taxon>Fungi incertae sedis</taxon>
        <taxon>Mucoromycota</taxon>
        <taxon>Glomeromycotina</taxon>
        <taxon>Glomeromycetes</taxon>
        <taxon>Glomerales</taxon>
        <taxon>Glomeraceae</taxon>
        <taxon>Funneliformis</taxon>
    </lineage>
</organism>
<evidence type="ECO:0000313" key="2">
    <source>
        <dbReference type="EMBL" id="CAG8715975.1"/>
    </source>
</evidence>
<protein>
    <submittedName>
        <fullName evidence="2">9028_t:CDS:1</fullName>
    </submittedName>
</protein>
<feature type="region of interest" description="Disordered" evidence="1">
    <location>
        <begin position="295"/>
        <end position="316"/>
    </location>
</feature>
<reference evidence="2" key="1">
    <citation type="submission" date="2021-06" db="EMBL/GenBank/DDBJ databases">
        <authorList>
            <person name="Kallberg Y."/>
            <person name="Tangrot J."/>
            <person name="Rosling A."/>
        </authorList>
    </citation>
    <scope>NUCLEOTIDE SEQUENCE</scope>
    <source>
        <strain evidence="2">UK204</strain>
    </source>
</reference>
<feature type="compositionally biased region" description="Polar residues" evidence="1">
    <location>
        <begin position="299"/>
        <end position="311"/>
    </location>
</feature>
<comment type="caution">
    <text evidence="2">The sequence shown here is derived from an EMBL/GenBank/DDBJ whole genome shotgun (WGS) entry which is preliminary data.</text>
</comment>
<accession>A0A9N9I139</accession>
<dbReference type="Pfam" id="PF07173">
    <property type="entry name" value="GRDP-like"/>
    <property type="match status" value="1"/>
</dbReference>
<gene>
    <name evidence="2" type="ORF">FCALED_LOCUS14158</name>
</gene>
<evidence type="ECO:0000256" key="1">
    <source>
        <dbReference type="SAM" id="MobiDB-lite"/>
    </source>
</evidence>
<dbReference type="OrthoDB" id="2684236at2759"/>
<dbReference type="InterPro" id="IPR009836">
    <property type="entry name" value="GRDP-like"/>
</dbReference>
<dbReference type="EMBL" id="CAJVPQ010009516">
    <property type="protein sequence ID" value="CAG8715975.1"/>
    <property type="molecule type" value="Genomic_DNA"/>
</dbReference>
<name>A0A9N9I139_9GLOM</name>
<sequence>KKYVNVMRSTKTKEKCPKCQAPYSVETLSVKRFIDDIEAWNKDNTKFIGGTLIGLKDGSYSEQSAVKDSNLLFSTNSVHIRKLTNLGSTNWNRYNWKYVIKQIDLQKKGLKKESQLKNARKKIVQRVLLSYTGIQLPFSIELISAIHRQREFTGKMVNNKWINCINVQINSTVRYHKFLLLMKEQTNTLLVPTLEIDLGWHTHQIHASLYRAFTQKHLGRLVNHNDNLDKGKLSDGFASTAQAWYKKYNEPYTHVNPSKYRLTTKKKILSVIIPPYGLSVLYQLKKYKKENATKENLRDSNIGTSDKNNSQTDKKDEKRYSETCGVVGFTGEGGDCGGCGEYSSCEGCIFYSPVINFPNSIMKICLRFDIL</sequence>
<evidence type="ECO:0000313" key="3">
    <source>
        <dbReference type="Proteomes" id="UP000789570"/>
    </source>
</evidence>
<feature type="non-terminal residue" evidence="2">
    <location>
        <position position="371"/>
    </location>
</feature>
<dbReference type="PANTHER" id="PTHR34365:SF7">
    <property type="entry name" value="GLYCINE-RICH DOMAIN-CONTAINING PROTEIN 1"/>
    <property type="match status" value="1"/>
</dbReference>
<proteinExistence type="predicted"/>
<dbReference type="Proteomes" id="UP000789570">
    <property type="component" value="Unassembled WGS sequence"/>
</dbReference>